<keyword evidence="1" id="KW-0812">Transmembrane</keyword>
<keyword evidence="1" id="KW-1133">Transmembrane helix</keyword>
<keyword evidence="3" id="KW-1185">Reference proteome</keyword>
<protein>
    <submittedName>
        <fullName evidence="2">Uncharacterized protein</fullName>
    </submittedName>
</protein>
<name>A0A8F1SAV1_9BACT</name>
<evidence type="ECO:0000313" key="3">
    <source>
        <dbReference type="Proteomes" id="UP000677117"/>
    </source>
</evidence>
<keyword evidence="1" id="KW-0472">Membrane</keyword>
<reference evidence="2" key="1">
    <citation type="submission" date="2021-06" db="EMBL/GenBank/DDBJ databases">
        <title>An adapted protocol for Saccharibacteria cultivation: two new species join this phylum of Candidate Phyla Radiations.</title>
        <authorList>
            <person name="Ibrahim A."/>
            <person name="Maatouk M."/>
            <person name="Raoult D."/>
            <person name="Bittar F."/>
        </authorList>
    </citation>
    <scope>NUCLEOTIDE SEQUENCE</scope>
    <source>
        <strain evidence="2">IHU2</strain>
    </source>
</reference>
<organism evidence="2 3">
    <name type="scientific">Candidatus Minimicrobia vallesae</name>
    <dbReference type="NCBI Taxonomy" id="2841264"/>
    <lineage>
        <taxon>Bacteria</taxon>
        <taxon>Candidatus Saccharimonadota</taxon>
        <taxon>Candidatus Saccharimonadota incertae sedis</taxon>
        <taxon>Candidatus Minimicrobia</taxon>
    </lineage>
</organism>
<feature type="transmembrane region" description="Helical" evidence="1">
    <location>
        <begin position="12"/>
        <end position="38"/>
    </location>
</feature>
<accession>A0A8F1SAV1</accession>
<dbReference type="KEGG" id="mvl:KOY49_04270"/>
<sequence length="46" mass="5065">MTLRPKARLIDVLIRAVALIMITDIVLMAIDLSVVVVYRVAESGLI</sequence>
<dbReference type="AlphaFoldDB" id="A0A8F1SAV1"/>
<gene>
    <name evidence="2" type="ORF">KOY49_04270</name>
</gene>
<evidence type="ECO:0000256" key="1">
    <source>
        <dbReference type="SAM" id="Phobius"/>
    </source>
</evidence>
<evidence type="ECO:0000313" key="2">
    <source>
        <dbReference type="EMBL" id="QWQ31349.1"/>
    </source>
</evidence>
<dbReference type="RefSeq" id="WP_232736133.1">
    <property type="nucleotide sequence ID" value="NZ_CP076459.1"/>
</dbReference>
<proteinExistence type="predicted"/>
<dbReference type="Proteomes" id="UP000677117">
    <property type="component" value="Chromosome"/>
</dbReference>
<dbReference type="EMBL" id="CP076459">
    <property type="protein sequence ID" value="QWQ31349.1"/>
    <property type="molecule type" value="Genomic_DNA"/>
</dbReference>